<organism evidence="1 2">
    <name type="scientific">Trueperella bonasi</name>
    <dbReference type="NCBI Taxonomy" id="312286"/>
    <lineage>
        <taxon>Bacteria</taxon>
        <taxon>Bacillati</taxon>
        <taxon>Actinomycetota</taxon>
        <taxon>Actinomycetes</taxon>
        <taxon>Actinomycetales</taxon>
        <taxon>Actinomycetaceae</taxon>
        <taxon>Trueperella</taxon>
    </lineage>
</organism>
<keyword evidence="2" id="KW-1185">Reference proteome</keyword>
<dbReference type="InterPro" id="IPR012349">
    <property type="entry name" value="Split_barrel_FMN-bd"/>
</dbReference>
<dbReference type="SUPFAM" id="SSF50475">
    <property type="entry name" value="FMN-binding split barrel"/>
    <property type="match status" value="1"/>
</dbReference>
<accession>A0ABT9NHF3</accession>
<dbReference type="Gene3D" id="2.30.110.10">
    <property type="entry name" value="Electron Transport, Fmn-binding Protein, Chain A"/>
    <property type="match status" value="1"/>
</dbReference>
<evidence type="ECO:0000313" key="2">
    <source>
        <dbReference type="Proteomes" id="UP001243212"/>
    </source>
</evidence>
<comment type="caution">
    <text evidence="1">The sequence shown here is derived from an EMBL/GenBank/DDBJ whole genome shotgun (WGS) entry which is preliminary data.</text>
</comment>
<dbReference type="PANTHER" id="PTHR35802:SF1">
    <property type="entry name" value="PROTEASE SYNTHASE AND SPORULATION PROTEIN PAI 2"/>
    <property type="match status" value="1"/>
</dbReference>
<proteinExistence type="predicted"/>
<dbReference type="PANTHER" id="PTHR35802">
    <property type="entry name" value="PROTEASE SYNTHASE AND SPORULATION PROTEIN PAI 2"/>
    <property type="match status" value="1"/>
</dbReference>
<sequence length="223" mass="24153">MSESAALEIARSIGVGQLISVGEHGLNATFVPFNIVSRADGVVVQAHLNRVNTQWKDDGDALLIVQGPSAHVAGTDLPAERKGQKLPTVPTLNYVTVHFHGRLSYHDDDAWKRAHLEALVEEFEDEWRVGTHSSYKLAEAAFVALVGVELEVARIEGKAKLGQNMSPADIAHTAQHLRQRGSSGEVAALMEEIAVPWAQAREERVTNAKHGHRSLPIDGGLAT</sequence>
<dbReference type="Pfam" id="PF04299">
    <property type="entry name" value="FMN_bind_2"/>
    <property type="match status" value="1"/>
</dbReference>
<protein>
    <submittedName>
        <fullName evidence="1">FMN-binding regulatory protein PaiB</fullName>
    </submittedName>
</protein>
<evidence type="ECO:0000313" key="1">
    <source>
        <dbReference type="EMBL" id="MDP9806223.1"/>
    </source>
</evidence>
<dbReference type="Proteomes" id="UP001243212">
    <property type="component" value="Unassembled WGS sequence"/>
</dbReference>
<name>A0ABT9NHF3_9ACTO</name>
<gene>
    <name evidence="1" type="ORF">J2S70_000805</name>
</gene>
<dbReference type="EMBL" id="JAUSQX010000001">
    <property type="protein sequence ID" value="MDP9806223.1"/>
    <property type="molecule type" value="Genomic_DNA"/>
</dbReference>
<reference evidence="1 2" key="1">
    <citation type="submission" date="2023-07" db="EMBL/GenBank/DDBJ databases">
        <title>Sequencing the genomes of 1000 actinobacteria strains.</title>
        <authorList>
            <person name="Klenk H.-P."/>
        </authorList>
    </citation>
    <scope>NUCLEOTIDE SEQUENCE [LARGE SCALE GENOMIC DNA]</scope>
    <source>
        <strain evidence="1 2">DSM 17163</strain>
    </source>
</reference>
<dbReference type="InterPro" id="IPR007396">
    <property type="entry name" value="TR_PAI2-type"/>
</dbReference>